<proteinExistence type="predicted"/>
<reference evidence="3" key="1">
    <citation type="journal article" date="2015" name="PLoS Genet.">
        <title>Genome Sequence and Transcriptome Analyses of Chrysochromulina tobin: Metabolic Tools for Enhanced Algal Fitness in the Prominent Order Prymnesiales (Haptophyceae).</title>
        <authorList>
            <person name="Hovde B.T."/>
            <person name="Deodato C.R."/>
            <person name="Hunsperger H.M."/>
            <person name="Ryken S.A."/>
            <person name="Yost W."/>
            <person name="Jha R.K."/>
            <person name="Patterson J."/>
            <person name="Monnat R.J. Jr."/>
            <person name="Barlow S.B."/>
            <person name="Starkenburg S.R."/>
            <person name="Cattolico R.A."/>
        </authorList>
    </citation>
    <scope>NUCLEOTIDE SEQUENCE</scope>
    <source>
        <strain evidence="3">CCMP291</strain>
    </source>
</reference>
<dbReference type="EMBL" id="JWZX01003301">
    <property type="protein sequence ID" value="KOO22210.1"/>
    <property type="molecule type" value="Genomic_DNA"/>
</dbReference>
<dbReference type="OrthoDB" id="206796at2759"/>
<dbReference type="InterPro" id="IPR018616">
    <property type="entry name" value="GUCD1"/>
</dbReference>
<dbReference type="PANTHER" id="PTHR31400">
    <property type="entry name" value="GUANYLYL CYCLASE DOMAIN CONTAINING PROTEIN 1 GUCD1"/>
    <property type="match status" value="1"/>
</dbReference>
<gene>
    <name evidence="2" type="ORF">Ctob_002300</name>
</gene>
<sequence length="317" mass="34010">MAAPTVNVLTSPPSASAAADSAEQTAPAAGDLRVISKSELRKIKLRVAKLRKQGHDVWTDDEVEKEGYTVGYGAPSGLHVAKKKQETTWDCGLACTQMALGALGHTPSNEDLIQRLASTSVWSIDLAYLLTEYGVECEFLTAKASMDASTYEGSAFYNDSLAADSRRVSRLFSAAAVEGVVVLERTLSATELWNLMRAEETIVIMLVDVTKIHRRVVSGFADDGSSGSGGESEGFMGHYVLVTGLDDERGGFVVNDPARNDERTFVHADSLEAARVSPGTDQDMILINVYQSPPKPPPKDSPPKIVRVCGTVDLSDS</sequence>
<name>A0A0M0J6W9_9EUKA</name>
<comment type="caution">
    <text evidence="2">The sequence shown here is derived from an EMBL/GenBank/DDBJ whole genome shotgun (WGS) entry which is preliminary data.</text>
</comment>
<dbReference type="AlphaFoldDB" id="A0A0M0J6W9"/>
<protein>
    <submittedName>
        <fullName evidence="2">Guanylyl cyclase</fullName>
    </submittedName>
</protein>
<organism evidence="2 3">
    <name type="scientific">Chrysochromulina tobinii</name>
    <dbReference type="NCBI Taxonomy" id="1460289"/>
    <lineage>
        <taxon>Eukaryota</taxon>
        <taxon>Haptista</taxon>
        <taxon>Haptophyta</taxon>
        <taxon>Prymnesiophyceae</taxon>
        <taxon>Prymnesiales</taxon>
        <taxon>Chrysochromulinaceae</taxon>
        <taxon>Chrysochromulina</taxon>
    </lineage>
</organism>
<dbReference type="Pfam" id="PF09778">
    <property type="entry name" value="Guanylate_cyc_2"/>
    <property type="match status" value="1"/>
</dbReference>
<evidence type="ECO:0000313" key="3">
    <source>
        <dbReference type="Proteomes" id="UP000037460"/>
    </source>
</evidence>
<feature type="compositionally biased region" description="Low complexity" evidence="1">
    <location>
        <begin position="11"/>
        <end position="23"/>
    </location>
</feature>
<dbReference type="PANTHER" id="PTHR31400:SF1">
    <property type="entry name" value="PROTEIN GUCD1"/>
    <property type="match status" value="1"/>
</dbReference>
<dbReference type="Proteomes" id="UP000037460">
    <property type="component" value="Unassembled WGS sequence"/>
</dbReference>
<dbReference type="Gene3D" id="3.90.70.10">
    <property type="entry name" value="Cysteine proteinases"/>
    <property type="match status" value="1"/>
</dbReference>
<evidence type="ECO:0000256" key="1">
    <source>
        <dbReference type="SAM" id="MobiDB-lite"/>
    </source>
</evidence>
<accession>A0A0M0J6W9</accession>
<evidence type="ECO:0000313" key="2">
    <source>
        <dbReference type="EMBL" id="KOO22210.1"/>
    </source>
</evidence>
<keyword evidence="3" id="KW-1185">Reference proteome</keyword>
<feature type="region of interest" description="Disordered" evidence="1">
    <location>
        <begin position="1"/>
        <end position="23"/>
    </location>
</feature>